<name>A0A367ZS30_9BACT</name>
<accession>A0A367ZS30</accession>
<sequence length="481" mass="53294">MPCKSCLEAQFVEHQARGPTDATDNILGGAFEMSGRVSGHLCKQEMQIDSCFTPCVNLVMDVADADILLQNPEDPLQLPSVADEVAQSYCFHAGFGGEIRQKVRVMDESDHENVGLEGRDKDGVSLIEDAFLAAKFPIRRSMKERRQLCKKTGFGSERPINVSVNHPIGGELAYQVHPQLVNQSHVLWRNVGCIYHEGAPLKVGLTNGQERFHLAKCLAESLILVQRRASLTFGRWRDDSHGQDDNFIAVANHRRQDFDVDPGDHLFNRAAVEQPCPPTQCPSGHAGKIVSAQGDRMSAPVGGIFGMPSLQMGRQPLPTSFDKPAKPASGRNRIKTGIQSILVDVIGLGEIKQAVTVEKPCHGSGQDQPPVNRIGNHIQHRRHSINHEFEVSWFHTKPPFGSIVGAQLNRTSGASFCTASYALLQTIQLLKPLVVPLTGTSIKVWHEIDTTTIDDLKCRPREIRFLPRARPFLYRKRRSHS</sequence>
<organism evidence="1 2">
    <name type="scientific">Candidatus Ozemobacter sibiricus</name>
    <dbReference type="NCBI Taxonomy" id="2268124"/>
    <lineage>
        <taxon>Bacteria</taxon>
        <taxon>Candidatus Ozemobacteria</taxon>
        <taxon>Candidatus Ozemobacterales</taxon>
        <taxon>Candidatus Ozemobacteraceae</taxon>
        <taxon>Candidatus Ozemobacter</taxon>
    </lineage>
</organism>
<protein>
    <submittedName>
        <fullName evidence="1">Uncharacterized protein</fullName>
    </submittedName>
</protein>
<proteinExistence type="predicted"/>
<dbReference type="EMBL" id="QOQW01000005">
    <property type="protein sequence ID" value="RCK80549.1"/>
    <property type="molecule type" value="Genomic_DNA"/>
</dbReference>
<comment type="caution">
    <text evidence="1">The sequence shown here is derived from an EMBL/GenBank/DDBJ whole genome shotgun (WGS) entry which is preliminary data.</text>
</comment>
<reference evidence="1 2" key="1">
    <citation type="submission" date="2018-05" db="EMBL/GenBank/DDBJ databases">
        <title>A metagenomic window into the 2 km-deep terrestrial subsurface aquifer revealed taxonomically and functionally diverse microbial community comprising novel uncultured bacterial lineages.</title>
        <authorList>
            <person name="Kadnikov V.V."/>
            <person name="Mardanov A.V."/>
            <person name="Beletsky A.V."/>
            <person name="Banks D."/>
            <person name="Pimenov N.V."/>
            <person name="Frank Y.A."/>
            <person name="Karnachuk O.V."/>
            <person name="Ravin N.V."/>
        </authorList>
    </citation>
    <scope>NUCLEOTIDE SEQUENCE [LARGE SCALE GENOMIC DNA]</scope>
    <source>
        <strain evidence="1">BY5</strain>
    </source>
</reference>
<evidence type="ECO:0000313" key="1">
    <source>
        <dbReference type="EMBL" id="RCK80549.1"/>
    </source>
</evidence>
<dbReference type="AlphaFoldDB" id="A0A367ZS30"/>
<dbReference type="Proteomes" id="UP000252355">
    <property type="component" value="Unassembled WGS sequence"/>
</dbReference>
<evidence type="ECO:0000313" key="2">
    <source>
        <dbReference type="Proteomes" id="UP000252355"/>
    </source>
</evidence>
<gene>
    <name evidence="1" type="ORF">OZSIB_2862</name>
</gene>